<dbReference type="EMBL" id="JACJIQ010000021">
    <property type="protein sequence ID" value="MBA9079362.1"/>
    <property type="molecule type" value="Genomic_DNA"/>
</dbReference>
<comment type="caution">
    <text evidence="8">The sequence shown here is derived from an EMBL/GenBank/DDBJ whole genome shotgun (WGS) entry which is preliminary data.</text>
</comment>
<feature type="transmembrane region" description="Helical" evidence="7">
    <location>
        <begin position="95"/>
        <end position="115"/>
    </location>
</feature>
<evidence type="ECO:0000256" key="7">
    <source>
        <dbReference type="SAM" id="Phobius"/>
    </source>
</evidence>
<evidence type="ECO:0000313" key="8">
    <source>
        <dbReference type="EMBL" id="MBA9079362.1"/>
    </source>
</evidence>
<comment type="subcellular location">
    <subcellularLocation>
        <location evidence="1">Cell membrane</location>
        <topology evidence="1">Multi-pass membrane protein</topology>
    </subcellularLocation>
</comment>
<evidence type="ECO:0000256" key="6">
    <source>
        <dbReference type="SAM" id="MobiDB-lite"/>
    </source>
</evidence>
<evidence type="ECO:0000256" key="3">
    <source>
        <dbReference type="ARBA" id="ARBA00022692"/>
    </source>
</evidence>
<feature type="transmembrane region" description="Helical" evidence="7">
    <location>
        <begin position="215"/>
        <end position="234"/>
    </location>
</feature>
<sequence>MANYSTKSIFQLIANSGKEFMKNNSLRLAAALSYNTIFSLPPLLFIVVKSAGAIFGEDAVSGQLFTQIKGIIGTEAASEVQKILQNVHLEGSNPLATWIGIGTLIFASTTIFVTLQESLNQVWNLQTKAKNGVMKLVIDRLLSFGIILSISFLLLVSFVISAVLGVLTDFLKQQLPGVAVIFIFLLDIVVSLGFITLLFALIYRYLPDAIIRWRDVWVGAFVTALLFILGKYLIGWYLGQSDMSSTYGAAGSVVILLSWVYYSSLIIFYGAELTQEYADTYGHPVKPNHNSVRIEVRELPHEETEEANKAGRPPAEGRFRK</sequence>
<name>A0A839GKI9_9BACT</name>
<gene>
    <name evidence="8" type="ORF">FHS90_004097</name>
</gene>
<evidence type="ECO:0000256" key="4">
    <source>
        <dbReference type="ARBA" id="ARBA00022989"/>
    </source>
</evidence>
<dbReference type="Proteomes" id="UP000563094">
    <property type="component" value="Unassembled WGS sequence"/>
</dbReference>
<feature type="transmembrane region" description="Helical" evidence="7">
    <location>
        <begin position="141"/>
        <end position="167"/>
    </location>
</feature>
<evidence type="ECO:0000256" key="1">
    <source>
        <dbReference type="ARBA" id="ARBA00004651"/>
    </source>
</evidence>
<reference evidence="8 9" key="1">
    <citation type="submission" date="2020-08" db="EMBL/GenBank/DDBJ databases">
        <title>Genomic Encyclopedia of Type Strains, Phase IV (KMG-IV): sequencing the most valuable type-strain genomes for metagenomic binning, comparative biology and taxonomic classification.</title>
        <authorList>
            <person name="Goeker M."/>
        </authorList>
    </citation>
    <scope>NUCLEOTIDE SEQUENCE [LARGE SCALE GENOMIC DNA]</scope>
    <source>
        <strain evidence="8 9">DSM 29854</strain>
    </source>
</reference>
<keyword evidence="4 7" id="KW-1133">Transmembrane helix</keyword>
<dbReference type="RefSeq" id="WP_066835803.1">
    <property type="nucleotide sequence ID" value="NZ_JACJIQ010000021.1"/>
</dbReference>
<keyword evidence="5 7" id="KW-0472">Membrane</keyword>
<feature type="region of interest" description="Disordered" evidence="6">
    <location>
        <begin position="301"/>
        <end position="321"/>
    </location>
</feature>
<keyword evidence="3 7" id="KW-0812">Transmembrane</keyword>
<dbReference type="NCBIfam" id="TIGR00765">
    <property type="entry name" value="yihY_not_rbn"/>
    <property type="match status" value="1"/>
</dbReference>
<accession>A0A839GKI9</accession>
<protein>
    <submittedName>
        <fullName evidence="8">Membrane protein</fullName>
    </submittedName>
</protein>
<proteinExistence type="predicted"/>
<evidence type="ECO:0000256" key="2">
    <source>
        <dbReference type="ARBA" id="ARBA00022475"/>
    </source>
</evidence>
<keyword evidence="9" id="KW-1185">Reference proteome</keyword>
<dbReference type="PANTHER" id="PTHR30213:SF1">
    <property type="entry name" value="INNER MEMBRANE PROTEIN YHJD"/>
    <property type="match status" value="1"/>
</dbReference>
<dbReference type="PANTHER" id="PTHR30213">
    <property type="entry name" value="INNER MEMBRANE PROTEIN YHJD"/>
    <property type="match status" value="1"/>
</dbReference>
<feature type="transmembrane region" description="Helical" evidence="7">
    <location>
        <begin position="179"/>
        <end position="203"/>
    </location>
</feature>
<evidence type="ECO:0000256" key="5">
    <source>
        <dbReference type="ARBA" id="ARBA00023136"/>
    </source>
</evidence>
<dbReference type="AlphaFoldDB" id="A0A839GKI9"/>
<feature type="transmembrane region" description="Helical" evidence="7">
    <location>
        <begin position="246"/>
        <end position="269"/>
    </location>
</feature>
<evidence type="ECO:0000313" key="9">
    <source>
        <dbReference type="Proteomes" id="UP000563094"/>
    </source>
</evidence>
<dbReference type="InterPro" id="IPR017039">
    <property type="entry name" value="Virul_fac_BrkB"/>
</dbReference>
<organism evidence="8 9">
    <name type="scientific">Rufibacter quisquiliarum</name>
    <dbReference type="NCBI Taxonomy" id="1549639"/>
    <lineage>
        <taxon>Bacteria</taxon>
        <taxon>Pseudomonadati</taxon>
        <taxon>Bacteroidota</taxon>
        <taxon>Cytophagia</taxon>
        <taxon>Cytophagales</taxon>
        <taxon>Hymenobacteraceae</taxon>
        <taxon>Rufibacter</taxon>
    </lineage>
</organism>
<dbReference type="Pfam" id="PF03631">
    <property type="entry name" value="Virul_fac_BrkB"/>
    <property type="match status" value="1"/>
</dbReference>
<dbReference type="PIRSF" id="PIRSF035875">
    <property type="entry name" value="RNase_BN"/>
    <property type="match status" value="1"/>
</dbReference>
<dbReference type="GO" id="GO:0005886">
    <property type="term" value="C:plasma membrane"/>
    <property type="evidence" value="ECO:0007669"/>
    <property type="project" value="UniProtKB-SubCell"/>
</dbReference>
<keyword evidence="2" id="KW-1003">Cell membrane</keyword>
<feature type="transmembrane region" description="Helical" evidence="7">
    <location>
        <begin position="28"/>
        <end position="48"/>
    </location>
</feature>